<feature type="compositionally biased region" description="Acidic residues" evidence="1">
    <location>
        <begin position="168"/>
        <end position="187"/>
    </location>
</feature>
<feature type="compositionally biased region" description="Basic and acidic residues" evidence="1">
    <location>
        <begin position="365"/>
        <end position="392"/>
    </location>
</feature>
<proteinExistence type="predicted"/>
<feature type="compositionally biased region" description="Low complexity" evidence="1">
    <location>
        <begin position="304"/>
        <end position="314"/>
    </location>
</feature>
<feature type="region of interest" description="Disordered" evidence="1">
    <location>
        <begin position="1"/>
        <end position="81"/>
    </location>
</feature>
<keyword evidence="3" id="KW-1185">Reference proteome</keyword>
<reference evidence="3" key="1">
    <citation type="submission" date="2024-04" db="EMBL/GenBank/DDBJ databases">
        <authorList>
            <person name="Shaw F."/>
            <person name="Minotto A."/>
        </authorList>
    </citation>
    <scope>NUCLEOTIDE SEQUENCE [LARGE SCALE GENOMIC DNA]</scope>
</reference>
<evidence type="ECO:0000313" key="2">
    <source>
        <dbReference type="EMBL" id="CAL1705070.1"/>
    </source>
</evidence>
<feature type="compositionally biased region" description="Basic and acidic residues" evidence="1">
    <location>
        <begin position="215"/>
        <end position="232"/>
    </location>
</feature>
<name>A0ABP1DB61_9APHY</name>
<evidence type="ECO:0000256" key="1">
    <source>
        <dbReference type="SAM" id="MobiDB-lite"/>
    </source>
</evidence>
<sequence length="450" mass="50148">MSLRIKIPKSAAVREPFQGQPSPQSEGMSLRRKASKKRFAPDYDTDDDFMDDGAHPGSGDDYFEPRMKRSKSKRAKTEDTMSVDDIEVDIDAETEFEHAVVAVESPVDTRFLPKEEVMDTRFLPDSGASLQRASSKQPSSSGKSRHKSSKSVAGPSQKKSSKKRVILSDEEEEAEVDVVVYEEDKEFEYELPKKSIGGKGKSIIATKSSSRKSKGGKEISDKDVAFRDERRLAPPIPSSSKDVPPPRTKRARPKVEDLDVTELFTSTTADLIVRDREPTPPPPPPKKPKLPTIKKNKPPATGSAAATRPPLTRAAPEKTDANGLPIPLARKPAGPASNADFDLRDKSVYAQLFTKPGGTTPDSGLNRKEKEEQRRRELNRMRDEARAKRAEEAKHAFDLQAAANKIAKYEDKLRARKSTALFPNILGASFKDAFDRRQRAKRRDERLYTH</sequence>
<organism evidence="2 3">
    <name type="scientific">Somion occarium</name>
    <dbReference type="NCBI Taxonomy" id="3059160"/>
    <lineage>
        <taxon>Eukaryota</taxon>
        <taxon>Fungi</taxon>
        <taxon>Dikarya</taxon>
        <taxon>Basidiomycota</taxon>
        <taxon>Agaricomycotina</taxon>
        <taxon>Agaricomycetes</taxon>
        <taxon>Polyporales</taxon>
        <taxon>Cerrenaceae</taxon>
        <taxon>Somion</taxon>
    </lineage>
</organism>
<feature type="compositionally biased region" description="Low complexity" evidence="1">
    <location>
        <begin position="129"/>
        <end position="142"/>
    </location>
</feature>
<feature type="compositionally biased region" description="Basic residues" evidence="1">
    <location>
        <begin position="286"/>
        <end position="297"/>
    </location>
</feature>
<gene>
    <name evidence="2" type="ORF">GFSPODELE1_LOCUS5262</name>
</gene>
<feature type="region of interest" description="Disordered" evidence="1">
    <location>
        <begin position="122"/>
        <end position="392"/>
    </location>
</feature>
<protein>
    <submittedName>
        <fullName evidence="2">Uncharacterized protein</fullName>
    </submittedName>
</protein>
<accession>A0ABP1DB61</accession>
<dbReference type="Proteomes" id="UP001497453">
    <property type="component" value="Chromosome 3"/>
</dbReference>
<evidence type="ECO:0000313" key="3">
    <source>
        <dbReference type="Proteomes" id="UP001497453"/>
    </source>
</evidence>
<dbReference type="EMBL" id="OZ037946">
    <property type="protein sequence ID" value="CAL1705070.1"/>
    <property type="molecule type" value="Genomic_DNA"/>
</dbReference>